<evidence type="ECO:0000259" key="1">
    <source>
        <dbReference type="Pfam" id="PF04230"/>
    </source>
</evidence>
<dbReference type="EMBL" id="FNDO01000137">
    <property type="protein sequence ID" value="SDJ15708.1"/>
    <property type="molecule type" value="Genomic_DNA"/>
</dbReference>
<protein>
    <submittedName>
        <fullName evidence="2">Polysaccharide pyruvyl transferase</fullName>
    </submittedName>
</protein>
<dbReference type="Proteomes" id="UP000181870">
    <property type="component" value="Unassembled WGS sequence"/>
</dbReference>
<proteinExistence type="predicted"/>
<accession>A0A1G8RFF8</accession>
<dbReference type="RefSeq" id="WP_074638962.1">
    <property type="nucleotide sequence ID" value="NZ_FNDO01000137.1"/>
</dbReference>
<keyword evidence="2" id="KW-0808">Transferase</keyword>
<sequence>MKIGIITMPLRMNYGGILQNYALQTVFRDLGHNPITFRMDKKEYWGWIISSIKAIVRFRRSPVPPWVFRKRFSGMERFVDQYINVTRRQDFFSEQNIQEYQLDALCVGSDQIWRPKYMYYMHIEDMFFHFARRSKMLKFSYAASFGTSEWEFTPEQTNVCRALINQFQGVSVREGSGVALCKEHFGIQAQWVLDPTLLLSSSHYESLCKDIPIAEKNVFAYLLDVSPDKKSFVQKIAGQLGLKAIIISAGADINPEDCPERWIANFRDAAFVVTDSFHGTAFSIIFRCDFLTFTNAQRGNARFDSLVKIFGIENQIIKDMDIDVSMLKPNWNKIEKQLNKWKKKSISYLSDTLNNK</sequence>
<dbReference type="InterPro" id="IPR007345">
    <property type="entry name" value="Polysacch_pyruvyl_Trfase"/>
</dbReference>
<organism evidence="2 3">
    <name type="scientific">Bacteroides ovatus</name>
    <dbReference type="NCBI Taxonomy" id="28116"/>
    <lineage>
        <taxon>Bacteria</taxon>
        <taxon>Pseudomonadati</taxon>
        <taxon>Bacteroidota</taxon>
        <taxon>Bacteroidia</taxon>
        <taxon>Bacteroidales</taxon>
        <taxon>Bacteroidaceae</taxon>
        <taxon>Bacteroides</taxon>
    </lineage>
</organism>
<evidence type="ECO:0000313" key="3">
    <source>
        <dbReference type="Proteomes" id="UP000181870"/>
    </source>
</evidence>
<feature type="domain" description="Polysaccharide pyruvyl transferase" evidence="1">
    <location>
        <begin position="13"/>
        <end position="295"/>
    </location>
</feature>
<dbReference type="AlphaFoldDB" id="A0A1G8RFF8"/>
<name>A0A1G8RFF8_BACOV</name>
<evidence type="ECO:0000313" key="2">
    <source>
        <dbReference type="EMBL" id="SDJ15708.1"/>
    </source>
</evidence>
<dbReference type="GO" id="GO:0016740">
    <property type="term" value="F:transferase activity"/>
    <property type="evidence" value="ECO:0007669"/>
    <property type="project" value="UniProtKB-KW"/>
</dbReference>
<dbReference type="Pfam" id="PF04230">
    <property type="entry name" value="PS_pyruv_trans"/>
    <property type="match status" value="1"/>
</dbReference>
<reference evidence="2 3" key="1">
    <citation type="submission" date="2016-10" db="EMBL/GenBank/DDBJ databases">
        <authorList>
            <person name="de Groot N.N."/>
        </authorList>
    </citation>
    <scope>NUCLEOTIDE SEQUENCE [LARGE SCALE GENOMIC DNA]</scope>
    <source>
        <strain evidence="2 3">NLAE-zl-C57</strain>
    </source>
</reference>
<gene>
    <name evidence="2" type="ORF">SAMN05192582_11373</name>
</gene>